<organism evidence="2 3">
    <name type="scientific">Tothia fuscella</name>
    <dbReference type="NCBI Taxonomy" id="1048955"/>
    <lineage>
        <taxon>Eukaryota</taxon>
        <taxon>Fungi</taxon>
        <taxon>Dikarya</taxon>
        <taxon>Ascomycota</taxon>
        <taxon>Pezizomycotina</taxon>
        <taxon>Dothideomycetes</taxon>
        <taxon>Pleosporomycetidae</taxon>
        <taxon>Venturiales</taxon>
        <taxon>Cylindrosympodiaceae</taxon>
        <taxon>Tothia</taxon>
    </lineage>
</organism>
<dbReference type="AlphaFoldDB" id="A0A9P4TSK6"/>
<feature type="region of interest" description="Disordered" evidence="1">
    <location>
        <begin position="1"/>
        <end position="49"/>
    </location>
</feature>
<dbReference type="Gene3D" id="1.10.357.40">
    <property type="entry name" value="YbiA-like"/>
    <property type="match status" value="1"/>
</dbReference>
<dbReference type="SUPFAM" id="SSF143990">
    <property type="entry name" value="YbiA-like"/>
    <property type="match status" value="1"/>
</dbReference>
<evidence type="ECO:0000313" key="3">
    <source>
        <dbReference type="Proteomes" id="UP000800235"/>
    </source>
</evidence>
<proteinExistence type="predicted"/>
<accession>A0A9P4TSK6</accession>
<dbReference type="EMBL" id="MU007153">
    <property type="protein sequence ID" value="KAF2416671.1"/>
    <property type="molecule type" value="Genomic_DNA"/>
</dbReference>
<evidence type="ECO:0000256" key="1">
    <source>
        <dbReference type="SAM" id="MobiDB-lite"/>
    </source>
</evidence>
<feature type="compositionally biased region" description="Basic and acidic residues" evidence="1">
    <location>
        <begin position="17"/>
        <end position="35"/>
    </location>
</feature>
<reference evidence="2" key="1">
    <citation type="journal article" date="2020" name="Stud. Mycol.">
        <title>101 Dothideomycetes genomes: a test case for predicting lifestyles and emergence of pathogens.</title>
        <authorList>
            <person name="Haridas S."/>
            <person name="Albert R."/>
            <person name="Binder M."/>
            <person name="Bloem J."/>
            <person name="Labutti K."/>
            <person name="Salamov A."/>
            <person name="Andreopoulos B."/>
            <person name="Baker S."/>
            <person name="Barry K."/>
            <person name="Bills G."/>
            <person name="Bluhm B."/>
            <person name="Cannon C."/>
            <person name="Castanera R."/>
            <person name="Culley D."/>
            <person name="Daum C."/>
            <person name="Ezra D."/>
            <person name="Gonzalez J."/>
            <person name="Henrissat B."/>
            <person name="Kuo A."/>
            <person name="Liang C."/>
            <person name="Lipzen A."/>
            <person name="Lutzoni F."/>
            <person name="Magnuson J."/>
            <person name="Mondo S."/>
            <person name="Nolan M."/>
            <person name="Ohm R."/>
            <person name="Pangilinan J."/>
            <person name="Park H.-J."/>
            <person name="Ramirez L."/>
            <person name="Alfaro M."/>
            <person name="Sun H."/>
            <person name="Tritt A."/>
            <person name="Yoshinaga Y."/>
            <person name="Zwiers L.-H."/>
            <person name="Turgeon B."/>
            <person name="Goodwin S."/>
            <person name="Spatafora J."/>
            <person name="Crous P."/>
            <person name="Grigoriev I."/>
        </authorList>
    </citation>
    <scope>NUCLEOTIDE SEQUENCE</scope>
    <source>
        <strain evidence="2">CBS 130266</strain>
    </source>
</reference>
<comment type="caution">
    <text evidence="2">The sequence shown here is derived from an EMBL/GenBank/DDBJ whole genome shotgun (WGS) entry which is preliminary data.</text>
</comment>
<evidence type="ECO:0000313" key="2">
    <source>
        <dbReference type="EMBL" id="KAF2416671.1"/>
    </source>
</evidence>
<dbReference type="Proteomes" id="UP000800235">
    <property type="component" value="Unassembled WGS sequence"/>
</dbReference>
<name>A0A9P4TSK6_9PEZI</name>
<dbReference type="InterPro" id="IPR037238">
    <property type="entry name" value="YbiA-like_sf"/>
</dbReference>
<protein>
    <submittedName>
        <fullName evidence="2">Uncharacterized protein</fullName>
    </submittedName>
</protein>
<keyword evidence="3" id="KW-1185">Reference proteome</keyword>
<sequence>MRWVKNNYKYRLLPRNGAEEPSRCLENPDKDRAGGEVDDSEPPQPGVVDNASITFNTGVILESPATEQAIGTSNVTNTSPDSDAREKTIEVDITDAPVNSNELDQDMVDIPETLKSLVNDVVSVPASLKPPNKDTADVKSPIKKMKGKDRYIKIGSERVAATGAIAFLSNFHRFNFVVDKYTYETSEHHYQYKKLMFLDRSAAKCRS</sequence>
<gene>
    <name evidence="2" type="ORF">EJ08DRAFT_666634</name>
</gene>